<feature type="compositionally biased region" description="Low complexity" evidence="1">
    <location>
        <begin position="34"/>
        <end position="45"/>
    </location>
</feature>
<feature type="compositionally biased region" description="Polar residues" evidence="1">
    <location>
        <begin position="73"/>
        <end position="82"/>
    </location>
</feature>
<keyword evidence="3" id="KW-1185">Reference proteome</keyword>
<reference evidence="2" key="1">
    <citation type="journal article" date="2020" name="Stud. Mycol.">
        <title>101 Dothideomycetes genomes: a test case for predicting lifestyles and emergence of pathogens.</title>
        <authorList>
            <person name="Haridas S."/>
            <person name="Albert R."/>
            <person name="Binder M."/>
            <person name="Bloem J."/>
            <person name="Labutti K."/>
            <person name="Salamov A."/>
            <person name="Andreopoulos B."/>
            <person name="Baker S."/>
            <person name="Barry K."/>
            <person name="Bills G."/>
            <person name="Bluhm B."/>
            <person name="Cannon C."/>
            <person name="Castanera R."/>
            <person name="Culley D."/>
            <person name="Daum C."/>
            <person name="Ezra D."/>
            <person name="Gonzalez J."/>
            <person name="Henrissat B."/>
            <person name="Kuo A."/>
            <person name="Liang C."/>
            <person name="Lipzen A."/>
            <person name="Lutzoni F."/>
            <person name="Magnuson J."/>
            <person name="Mondo S."/>
            <person name="Nolan M."/>
            <person name="Ohm R."/>
            <person name="Pangilinan J."/>
            <person name="Park H.-J."/>
            <person name="Ramirez L."/>
            <person name="Alfaro M."/>
            <person name="Sun H."/>
            <person name="Tritt A."/>
            <person name="Yoshinaga Y."/>
            <person name="Zwiers L.-H."/>
            <person name="Turgeon B."/>
            <person name="Goodwin S."/>
            <person name="Spatafora J."/>
            <person name="Crous P."/>
            <person name="Grigoriev I."/>
        </authorList>
    </citation>
    <scope>NUCLEOTIDE SEQUENCE</scope>
    <source>
        <strain evidence="2">CBS 690.94</strain>
    </source>
</reference>
<dbReference type="AlphaFoldDB" id="A0A9P4UD96"/>
<gene>
    <name evidence="2" type="ORF">P171DRAFT_286586</name>
</gene>
<feature type="region of interest" description="Disordered" evidence="1">
    <location>
        <begin position="127"/>
        <end position="157"/>
    </location>
</feature>
<feature type="compositionally biased region" description="Polar residues" evidence="1">
    <location>
        <begin position="142"/>
        <end position="154"/>
    </location>
</feature>
<accession>A0A9P4UD96</accession>
<feature type="region of interest" description="Disordered" evidence="1">
    <location>
        <begin position="28"/>
        <end position="100"/>
    </location>
</feature>
<dbReference type="Proteomes" id="UP000799764">
    <property type="component" value="Unassembled WGS sequence"/>
</dbReference>
<comment type="caution">
    <text evidence="2">The sequence shown here is derived from an EMBL/GenBank/DDBJ whole genome shotgun (WGS) entry which is preliminary data.</text>
</comment>
<organism evidence="2 3">
    <name type="scientific">Karstenula rhodostoma CBS 690.94</name>
    <dbReference type="NCBI Taxonomy" id="1392251"/>
    <lineage>
        <taxon>Eukaryota</taxon>
        <taxon>Fungi</taxon>
        <taxon>Dikarya</taxon>
        <taxon>Ascomycota</taxon>
        <taxon>Pezizomycotina</taxon>
        <taxon>Dothideomycetes</taxon>
        <taxon>Pleosporomycetidae</taxon>
        <taxon>Pleosporales</taxon>
        <taxon>Massarineae</taxon>
        <taxon>Didymosphaeriaceae</taxon>
        <taxon>Karstenula</taxon>
    </lineage>
</organism>
<evidence type="ECO:0000313" key="2">
    <source>
        <dbReference type="EMBL" id="KAF2444952.1"/>
    </source>
</evidence>
<protein>
    <submittedName>
        <fullName evidence="2">Uncharacterized protein</fullName>
    </submittedName>
</protein>
<evidence type="ECO:0000313" key="3">
    <source>
        <dbReference type="Proteomes" id="UP000799764"/>
    </source>
</evidence>
<name>A0A9P4UD96_9PLEO</name>
<feature type="compositionally biased region" description="Basic and acidic residues" evidence="1">
    <location>
        <begin position="46"/>
        <end position="59"/>
    </location>
</feature>
<sequence length="183" mass="19920">MQSCASVATIANRNDIAVPGSLPETIPARCSSVDTDTTRSIITRSDTTRSDTTRSDTTRSDTFNAPKRAGTDPYSSRSNTLNAPRRCGTDPQVTRETKRSNTDFHLALNGLFGFSEDQEYQDRRQLRLRSNGPRNTRKSMHSSDSGSDLRSDASTGKEIVYMEGGGCAEEVEAGSQSCTHLSS</sequence>
<evidence type="ECO:0000256" key="1">
    <source>
        <dbReference type="SAM" id="MobiDB-lite"/>
    </source>
</evidence>
<dbReference type="EMBL" id="MU001500">
    <property type="protein sequence ID" value="KAF2444952.1"/>
    <property type="molecule type" value="Genomic_DNA"/>
</dbReference>
<proteinExistence type="predicted"/>